<sequence length="142" mass="15930">MDFNGHMRDAFYVLLISFANDQLMDELGMGPEYLKSTGCTLYNLDNRIQYRKEAREGDPLRVDMRLLDAGKKRLHLHSTIYHDSNNSVLAVNEAVLVHVKQPGGPRAIEFPAAVKTMVAERLQRDNAAPKPHDRVGDIGITG</sequence>
<protein>
    <submittedName>
        <fullName evidence="1">4-hydroxybenzoyl-CoA thioesterase</fullName>
    </submittedName>
</protein>
<dbReference type="Pfam" id="PF13279">
    <property type="entry name" value="4HBT_2"/>
    <property type="match status" value="1"/>
</dbReference>
<proteinExistence type="predicted"/>
<reference evidence="1 2" key="1">
    <citation type="submission" date="2018-05" db="EMBL/GenBank/DDBJ databases">
        <authorList>
            <person name="Zhang Y.-J."/>
        </authorList>
    </citation>
    <scope>NUCLEOTIDE SEQUENCE [LARGE SCALE GENOMIC DNA]</scope>
    <source>
        <strain evidence="1 2">CY04</strain>
    </source>
</reference>
<organism evidence="1 2">
    <name type="scientific">Parasedimentitalea denitrificans</name>
    <dbReference type="NCBI Taxonomy" id="2211118"/>
    <lineage>
        <taxon>Bacteria</taxon>
        <taxon>Pseudomonadati</taxon>
        <taxon>Pseudomonadota</taxon>
        <taxon>Alphaproteobacteria</taxon>
        <taxon>Rhodobacterales</taxon>
        <taxon>Paracoccaceae</taxon>
        <taxon>Parasedimentitalea</taxon>
    </lineage>
</organism>
<dbReference type="Gene3D" id="3.10.129.10">
    <property type="entry name" value="Hotdog Thioesterase"/>
    <property type="match status" value="1"/>
</dbReference>
<comment type="caution">
    <text evidence="1">The sequence shown here is derived from an EMBL/GenBank/DDBJ whole genome shotgun (WGS) entry which is preliminary data.</text>
</comment>
<dbReference type="Proteomes" id="UP001429564">
    <property type="component" value="Unassembled WGS sequence"/>
</dbReference>
<gene>
    <name evidence="1" type="ORF">DL239_15055</name>
</gene>
<evidence type="ECO:0000313" key="2">
    <source>
        <dbReference type="Proteomes" id="UP001429564"/>
    </source>
</evidence>
<dbReference type="RefSeq" id="WP_255456298.1">
    <property type="nucleotide sequence ID" value="NZ_QHLQ01000016.1"/>
</dbReference>
<dbReference type="InterPro" id="IPR029069">
    <property type="entry name" value="HotDog_dom_sf"/>
</dbReference>
<dbReference type="EMBL" id="QHLQ01000016">
    <property type="protein sequence ID" value="NIZ62292.1"/>
    <property type="molecule type" value="Genomic_DNA"/>
</dbReference>
<keyword evidence="2" id="KW-1185">Reference proteome</keyword>
<evidence type="ECO:0000313" key="1">
    <source>
        <dbReference type="EMBL" id="NIZ62292.1"/>
    </source>
</evidence>
<name>A0ABX0WC96_9RHOB</name>
<dbReference type="SUPFAM" id="SSF54637">
    <property type="entry name" value="Thioesterase/thiol ester dehydrase-isomerase"/>
    <property type="match status" value="1"/>
</dbReference>
<accession>A0ABX0WC96</accession>
<dbReference type="CDD" id="cd00586">
    <property type="entry name" value="4HBT"/>
    <property type="match status" value="1"/>
</dbReference>